<dbReference type="MEROPS" id="S66.001"/>
<dbReference type="GO" id="GO:0008236">
    <property type="term" value="F:serine-type peptidase activity"/>
    <property type="evidence" value="ECO:0007669"/>
    <property type="project" value="UniProtKB-KW"/>
</dbReference>
<keyword evidence="3" id="KW-0645">Protease</keyword>
<dbReference type="GO" id="GO:0004180">
    <property type="term" value="F:carboxypeptidase activity"/>
    <property type="evidence" value="ECO:0007669"/>
    <property type="project" value="UniProtKB-KW"/>
</dbReference>
<dbReference type="PIRSF" id="PIRSF028757">
    <property type="entry name" value="LD-carboxypeptidase"/>
    <property type="match status" value="1"/>
</dbReference>
<dbReference type="Pfam" id="PF17676">
    <property type="entry name" value="Peptidase_S66C"/>
    <property type="match status" value="1"/>
</dbReference>
<dbReference type="eggNOG" id="arCOG04676">
    <property type="taxonomic scope" value="Archaea"/>
</dbReference>
<comment type="similarity">
    <text evidence="1">Belongs to the peptidase S66 family.</text>
</comment>
<dbReference type="PANTHER" id="PTHR30237">
    <property type="entry name" value="MURAMOYLTETRAPEPTIDE CARBOXYPEPTIDASE"/>
    <property type="match status" value="1"/>
</dbReference>
<dbReference type="Gene3D" id="3.50.30.60">
    <property type="entry name" value="LD-carboxypeptidase A C-terminal domain-like"/>
    <property type="match status" value="1"/>
</dbReference>
<evidence type="ECO:0008006" key="10">
    <source>
        <dbReference type="Google" id="ProtNLM"/>
    </source>
</evidence>
<evidence type="ECO:0000256" key="4">
    <source>
        <dbReference type="ARBA" id="ARBA00022801"/>
    </source>
</evidence>
<dbReference type="PANTHER" id="PTHR30237:SF2">
    <property type="entry name" value="MUREIN TETRAPEPTIDE CARBOXYPEPTIDASE"/>
    <property type="match status" value="1"/>
</dbReference>
<feature type="domain" description="LD-carboxypeptidase N-terminal" evidence="6">
    <location>
        <begin position="16"/>
        <end position="134"/>
    </location>
</feature>
<sequence length="310" mass="34708">MTERIKPPRLKEGDEIRVIAPASAPDMKNLSRSIARLRKAGYKVTLGHNIKRLVQMNQLSAPDVNRRDELMSAFMDDNVKAIFCARGGYGSIHILPLIDYDVIRDHPKIFVGYSDITALHLAINYKSSLITFHGPMPAADPDEFSKTNFKDFIEILKGETTHINSNSERIVRYIIQGKVDGISEGTNLSVFASLIGTGYLPNSEGKILFAEDTGVTAGDIDRYLFTMKLAGILDKFSGFAFGEFKSYVDPEDPMPFVEDIVELYMNSLKRVSLYGLPFGHGEDQMLIPLNAKVRISHEEPYVELLEEVVD</sequence>
<evidence type="ECO:0000259" key="6">
    <source>
        <dbReference type="Pfam" id="PF02016"/>
    </source>
</evidence>
<dbReference type="HOGENOM" id="CLU_034346_3_1_2"/>
<dbReference type="EMBL" id="BA000011">
    <property type="protein sequence ID" value="BAB60528.1"/>
    <property type="molecule type" value="Genomic_DNA"/>
</dbReference>
<feature type="domain" description="LD-carboxypeptidase C-terminal" evidence="7">
    <location>
        <begin position="181"/>
        <end position="295"/>
    </location>
</feature>
<name>Q978M9_THEVO</name>
<dbReference type="KEGG" id="tvo:TVG1433978"/>
<reference evidence="8 9" key="2">
    <citation type="journal article" date="2000" name="Proc. Natl. Acad. Sci. U.S.A.">
        <title>Archaeal adaptation to higher temperatures revealed by genomic sequence of Thermoplasma volcanium.</title>
        <authorList>
            <person name="Kawashima T."/>
            <person name="Amano N."/>
            <person name="Koike H."/>
            <person name="Makino S."/>
            <person name="Higuchi S."/>
            <person name="Kawashima-Ohya Y."/>
            <person name="Watanabe K."/>
            <person name="Yamazaki M."/>
            <person name="Kanehori K."/>
            <person name="Kawamoto T."/>
            <person name="Nunoshiba T."/>
            <person name="Yamamoto Y."/>
            <person name="Aramaki H."/>
            <person name="Makino K."/>
            <person name="Suzuki M."/>
        </authorList>
    </citation>
    <scope>NUCLEOTIDE SEQUENCE [LARGE SCALE GENOMIC DNA]</scope>
    <source>
        <strain evidence="9">ATCC 51530 / DSM 4299 / JCM 9571 / NBRC 15438 / GSS1</strain>
    </source>
</reference>
<dbReference type="InterPro" id="IPR040921">
    <property type="entry name" value="Peptidase_S66C"/>
</dbReference>
<dbReference type="InterPro" id="IPR027461">
    <property type="entry name" value="Carboxypeptidase_A_C_sf"/>
</dbReference>
<keyword evidence="2" id="KW-0121">Carboxypeptidase</keyword>
<evidence type="ECO:0000256" key="2">
    <source>
        <dbReference type="ARBA" id="ARBA00022645"/>
    </source>
</evidence>
<dbReference type="InterPro" id="IPR003507">
    <property type="entry name" value="S66_fam"/>
</dbReference>
<dbReference type="PhylomeDB" id="Q978M9"/>
<evidence type="ECO:0000259" key="7">
    <source>
        <dbReference type="Pfam" id="PF17676"/>
    </source>
</evidence>
<organism evidence="8 9">
    <name type="scientific">Thermoplasma volcanium (strain ATCC 51530 / DSM 4299 / JCM 9571 / NBRC 15438 / GSS1)</name>
    <dbReference type="NCBI Taxonomy" id="273116"/>
    <lineage>
        <taxon>Archaea</taxon>
        <taxon>Methanobacteriati</taxon>
        <taxon>Thermoplasmatota</taxon>
        <taxon>Thermoplasmata</taxon>
        <taxon>Thermoplasmatales</taxon>
        <taxon>Thermoplasmataceae</taxon>
        <taxon>Thermoplasma</taxon>
    </lineage>
</organism>
<accession>Q978M9</accession>
<dbReference type="CDD" id="cd07025">
    <property type="entry name" value="Peptidase_S66"/>
    <property type="match status" value="1"/>
</dbReference>
<evidence type="ECO:0000313" key="8">
    <source>
        <dbReference type="EMBL" id="BAB60528.1"/>
    </source>
</evidence>
<dbReference type="InterPro" id="IPR027478">
    <property type="entry name" value="LdcA_N"/>
</dbReference>
<dbReference type="InterPro" id="IPR040449">
    <property type="entry name" value="Peptidase_S66_N"/>
</dbReference>
<reference evidence="8 9" key="1">
    <citation type="journal article" date="1999" name="Proc. Jpn. Acad.">
        <title>Determination of the complete genomic DNA sequence of Thermoplasma volvanium GSS1.</title>
        <authorList>
            <person name="Kawashima T."/>
            <person name="Yamamoto Y."/>
            <person name="Aramaki H."/>
            <person name="Nunoshiba T."/>
            <person name="Kawamoto T."/>
            <person name="Watanabe K."/>
            <person name="Yamazaki M."/>
            <person name="Kanehori K."/>
            <person name="Amano N."/>
            <person name="Ohya Y."/>
            <person name="Makino K."/>
            <person name="Suzuki M."/>
        </authorList>
    </citation>
    <scope>NUCLEOTIDE SEQUENCE [LARGE SCALE GENOMIC DNA]</scope>
    <source>
        <strain evidence="9">ATCC 51530 / DSM 4299 / JCM 9571 / NBRC 15438 / GSS1</strain>
    </source>
</reference>
<proteinExistence type="inferred from homology"/>
<dbReference type="PaxDb" id="273116-14325625"/>
<evidence type="ECO:0000256" key="5">
    <source>
        <dbReference type="ARBA" id="ARBA00022825"/>
    </source>
</evidence>
<dbReference type="GO" id="GO:0006508">
    <property type="term" value="P:proteolysis"/>
    <property type="evidence" value="ECO:0007669"/>
    <property type="project" value="UniProtKB-KW"/>
</dbReference>
<dbReference type="Pfam" id="PF02016">
    <property type="entry name" value="Peptidase_S66"/>
    <property type="match status" value="1"/>
</dbReference>
<evidence type="ECO:0000256" key="1">
    <source>
        <dbReference type="ARBA" id="ARBA00010233"/>
    </source>
</evidence>
<keyword evidence="9" id="KW-1185">Reference proteome</keyword>
<dbReference type="Proteomes" id="UP000001017">
    <property type="component" value="Chromosome"/>
</dbReference>
<dbReference type="GeneID" id="1442077"/>
<dbReference type="STRING" id="273116.gene:9382194"/>
<gene>
    <name evidence="8" type="ORF">TVG1433978</name>
</gene>
<dbReference type="SUPFAM" id="SSF52317">
    <property type="entry name" value="Class I glutamine amidotransferase-like"/>
    <property type="match status" value="1"/>
</dbReference>
<dbReference type="SUPFAM" id="SSF141986">
    <property type="entry name" value="LD-carboxypeptidase A C-terminal domain-like"/>
    <property type="match status" value="1"/>
</dbReference>
<dbReference type="InterPro" id="IPR029062">
    <property type="entry name" value="Class_I_gatase-like"/>
</dbReference>
<keyword evidence="4" id="KW-0378">Hydrolase</keyword>
<dbReference type="RefSeq" id="WP_010917619.1">
    <property type="nucleotide sequence ID" value="NC_002689.2"/>
</dbReference>
<dbReference type="OrthoDB" id="55610at2157"/>
<keyword evidence="5" id="KW-0720">Serine protease</keyword>
<dbReference type="AlphaFoldDB" id="Q978M9"/>
<evidence type="ECO:0000313" key="9">
    <source>
        <dbReference type="Proteomes" id="UP000001017"/>
    </source>
</evidence>
<protein>
    <recommendedName>
        <fullName evidence="10">Muramoyltetrapeptide carboxypeptidase</fullName>
    </recommendedName>
</protein>
<dbReference type="Gene3D" id="3.40.50.10740">
    <property type="entry name" value="Class I glutamine amidotransferase-like"/>
    <property type="match status" value="1"/>
</dbReference>
<evidence type="ECO:0000256" key="3">
    <source>
        <dbReference type="ARBA" id="ARBA00022670"/>
    </source>
</evidence>